<dbReference type="EMBL" id="GL832974">
    <property type="protein sequence ID" value="EGD76428.1"/>
    <property type="molecule type" value="Genomic_DNA"/>
</dbReference>
<proteinExistence type="predicted"/>
<evidence type="ECO:0000256" key="2">
    <source>
        <dbReference type="SAM" id="Phobius"/>
    </source>
</evidence>
<feature type="compositionally biased region" description="Acidic residues" evidence="1">
    <location>
        <begin position="303"/>
        <end position="315"/>
    </location>
</feature>
<dbReference type="AlphaFoldDB" id="F2UH29"/>
<keyword evidence="2" id="KW-1133">Transmembrane helix</keyword>
<evidence type="ECO:0000313" key="4">
    <source>
        <dbReference type="EMBL" id="EGD76428.1"/>
    </source>
</evidence>
<dbReference type="Gene3D" id="1.25.40.10">
    <property type="entry name" value="Tetratricopeptide repeat domain"/>
    <property type="match status" value="1"/>
</dbReference>
<evidence type="ECO:0000259" key="3">
    <source>
        <dbReference type="PROSITE" id="PS51203"/>
    </source>
</evidence>
<dbReference type="RefSeq" id="XP_004991343.1">
    <property type="nucleotide sequence ID" value="XM_004991286.1"/>
</dbReference>
<dbReference type="Pfam" id="PF08238">
    <property type="entry name" value="Sel1"/>
    <property type="match status" value="2"/>
</dbReference>
<sequence length="393" mass="42832">MAVIRAPGYRWEEGSDSTVLLTFEIDPATSLTNINVEIEESCIKCWVEGEEPVVCGQLHQTVLPKKSGWRLQAGAEVSTVCVSLFKRVPISWSYPIKGDIDDTWQCDAQSHIYLAHFFASEGDAHAEWHHWQEAAAKRHPDALLALARVYQSGAPAFHIPRDANRSRQLLEQAAEQHQPQAMLMLGQLHQEGAFGETDNAAALEWYRKCLDQDVLQMFIRHTGQPNPDYTNIAHYNSAIILLDILQAVQRYASTKGAFGMGATDKLKKSTSRPPSTPTPLHDMRGGDTASEASGWSGVHMGDDGDGDGGDGDDGDALNTSRQASSHHHHHTRTSSSSTHDSAPPQSPRRNNRGRPKRDAPGSQGGVLGNATVSFGIAAAAVATFLIFHLRGGH</sequence>
<feature type="region of interest" description="Disordered" evidence="1">
    <location>
        <begin position="261"/>
        <end position="365"/>
    </location>
</feature>
<reference evidence="4" key="1">
    <citation type="submission" date="2009-08" db="EMBL/GenBank/DDBJ databases">
        <title>Annotation of Salpingoeca rosetta.</title>
        <authorList>
            <consortium name="The Broad Institute Genome Sequencing Platform"/>
            <person name="Russ C."/>
            <person name="Cuomo C."/>
            <person name="Burger G."/>
            <person name="Gray M.W."/>
            <person name="Holland P.W.H."/>
            <person name="King N."/>
            <person name="Lang F.B.F."/>
            <person name="Roger A.J."/>
            <person name="Ruiz-Trillo I."/>
            <person name="Young S.K."/>
            <person name="Zeng Q."/>
            <person name="Gargeya S."/>
            <person name="Alvarado L."/>
            <person name="Berlin A."/>
            <person name="Chapman S.B."/>
            <person name="Chen Z."/>
            <person name="Freedman E."/>
            <person name="Gellesch M."/>
            <person name="Goldberg J."/>
            <person name="Griggs A."/>
            <person name="Gujja S."/>
            <person name="Heilman E."/>
            <person name="Heiman D."/>
            <person name="Howarth C."/>
            <person name="Mehta T."/>
            <person name="Neiman D."/>
            <person name="Pearson M."/>
            <person name="Roberts A."/>
            <person name="Saif S."/>
            <person name="Shea T."/>
            <person name="Shenoy N."/>
            <person name="Sisk P."/>
            <person name="Stolte C."/>
            <person name="Sykes S."/>
            <person name="White J."/>
            <person name="Yandava C."/>
            <person name="Haas B."/>
            <person name="Nusbaum C."/>
            <person name="Birren B."/>
        </authorList>
    </citation>
    <scope>NUCLEOTIDE SEQUENCE [LARGE SCALE GENOMIC DNA]</scope>
    <source>
        <strain evidence="4">ATCC 50818</strain>
    </source>
</reference>
<dbReference type="Pfam" id="PF04969">
    <property type="entry name" value="CS"/>
    <property type="match status" value="1"/>
</dbReference>
<accession>F2UH29</accession>
<feature type="transmembrane region" description="Helical" evidence="2">
    <location>
        <begin position="366"/>
        <end position="387"/>
    </location>
</feature>
<dbReference type="InParanoid" id="F2UH29"/>
<evidence type="ECO:0000313" key="5">
    <source>
        <dbReference type="Proteomes" id="UP000007799"/>
    </source>
</evidence>
<protein>
    <recommendedName>
        <fullName evidence="3">CS domain-containing protein</fullName>
    </recommendedName>
</protein>
<dbReference type="OrthoDB" id="272077at2759"/>
<dbReference type="SMART" id="SM00671">
    <property type="entry name" value="SEL1"/>
    <property type="match status" value="2"/>
</dbReference>
<dbReference type="InterPro" id="IPR007052">
    <property type="entry name" value="CS_dom"/>
</dbReference>
<keyword evidence="2" id="KW-0472">Membrane</keyword>
<dbReference type="PROSITE" id="PS51203">
    <property type="entry name" value="CS"/>
    <property type="match status" value="1"/>
</dbReference>
<keyword evidence="5" id="KW-1185">Reference proteome</keyword>
<dbReference type="Proteomes" id="UP000007799">
    <property type="component" value="Unassembled WGS sequence"/>
</dbReference>
<dbReference type="SUPFAM" id="SSF81901">
    <property type="entry name" value="HCP-like"/>
    <property type="match status" value="1"/>
</dbReference>
<gene>
    <name evidence="4" type="ORF">PTSG_07545</name>
</gene>
<organism evidence="5">
    <name type="scientific">Salpingoeca rosetta (strain ATCC 50818 / BSB-021)</name>
    <dbReference type="NCBI Taxonomy" id="946362"/>
    <lineage>
        <taxon>Eukaryota</taxon>
        <taxon>Choanoflagellata</taxon>
        <taxon>Craspedida</taxon>
        <taxon>Salpingoecidae</taxon>
        <taxon>Salpingoeca</taxon>
    </lineage>
</organism>
<keyword evidence="2" id="KW-0812">Transmembrane</keyword>
<dbReference type="GeneID" id="16071905"/>
<dbReference type="KEGG" id="sre:PTSG_07545"/>
<dbReference type="InterPro" id="IPR008978">
    <property type="entry name" value="HSP20-like_chaperone"/>
</dbReference>
<dbReference type="InterPro" id="IPR011990">
    <property type="entry name" value="TPR-like_helical_dom_sf"/>
</dbReference>
<feature type="compositionally biased region" description="Low complexity" evidence="1">
    <location>
        <begin position="333"/>
        <end position="343"/>
    </location>
</feature>
<dbReference type="SUPFAM" id="SSF49764">
    <property type="entry name" value="HSP20-like chaperones"/>
    <property type="match status" value="1"/>
</dbReference>
<evidence type="ECO:0000256" key="1">
    <source>
        <dbReference type="SAM" id="MobiDB-lite"/>
    </source>
</evidence>
<name>F2UH29_SALR5</name>
<feature type="domain" description="CS" evidence="3">
    <location>
        <begin position="4"/>
        <end position="96"/>
    </location>
</feature>
<dbReference type="Gene3D" id="2.60.40.790">
    <property type="match status" value="1"/>
</dbReference>
<dbReference type="InterPro" id="IPR006597">
    <property type="entry name" value="Sel1-like"/>
</dbReference>